<comment type="cofactor">
    <cofactor evidence="2 7">
        <name>NAD(+)</name>
        <dbReference type="ChEBI" id="CHEBI:57540"/>
    </cofactor>
</comment>
<dbReference type="InterPro" id="IPR016040">
    <property type="entry name" value="NAD(P)-bd_dom"/>
</dbReference>
<sequence length="335" mass="38762">MRLLVTGGAGFIGSNFIRYRLKKYPKDKIINLDKLTYAGHLSSIKDFSNNPNYAFVKGDICNSRLVHKLMKGIDYVIHFAAESHVDRSIVEPAIFVKTNVLGTQVLLEAAVKNKIRRFHHVSTDEVFGDLKLNSKEKFNEKIAYNPRNPYSASKAGADHLVRVYNKTYGLPISITNCADNYGPYQNPEKFIPRMITNLIGGNPLPIYGDGLYVRDWLNVEDHCTAIDLVVKKGKVGETYLLSGLSKDINNLQIAKKLLNIFQYDISYLRFVKDRPGHDRRYAIDSTKIRRELGWKPKYDFDVYLQKTVEWYKENEWWWRPLKKKAEKLYEKTGQK</sequence>
<reference evidence="9 10" key="1">
    <citation type="journal article" date="2015" name="Nature">
        <title>rRNA introns, odd ribosomes, and small enigmatic genomes across a large radiation of phyla.</title>
        <authorList>
            <person name="Brown C.T."/>
            <person name="Hug L.A."/>
            <person name="Thomas B.C."/>
            <person name="Sharon I."/>
            <person name="Castelle C.J."/>
            <person name="Singh A."/>
            <person name="Wilkins M.J."/>
            <person name="Williams K.H."/>
            <person name="Banfield J.F."/>
        </authorList>
    </citation>
    <scope>NUCLEOTIDE SEQUENCE [LARGE SCALE GENOMIC DNA]</scope>
</reference>
<proteinExistence type="inferred from homology"/>
<evidence type="ECO:0000256" key="5">
    <source>
        <dbReference type="ARBA" id="ARBA00023027"/>
    </source>
</evidence>
<evidence type="ECO:0000313" key="10">
    <source>
        <dbReference type="Proteomes" id="UP000034081"/>
    </source>
</evidence>
<dbReference type="CDD" id="cd05246">
    <property type="entry name" value="dTDP_GD_SDR_e"/>
    <property type="match status" value="1"/>
</dbReference>
<evidence type="ECO:0000256" key="7">
    <source>
        <dbReference type="RuleBase" id="RU004473"/>
    </source>
</evidence>
<evidence type="ECO:0000313" key="9">
    <source>
        <dbReference type="EMBL" id="KKQ86258.1"/>
    </source>
</evidence>
<protein>
    <recommendedName>
        <fullName evidence="4 7">dTDP-glucose 4,6-dehydratase</fullName>
        <ecNumber evidence="4 7">4.2.1.46</ecNumber>
    </recommendedName>
</protein>
<evidence type="ECO:0000259" key="8">
    <source>
        <dbReference type="Pfam" id="PF16363"/>
    </source>
</evidence>
<dbReference type="FunFam" id="3.40.50.720:FF:000304">
    <property type="entry name" value="UDP-glucose 4,6-dehydratase"/>
    <property type="match status" value="1"/>
</dbReference>
<dbReference type="InterPro" id="IPR005888">
    <property type="entry name" value="dTDP_Gluc_deHydtase"/>
</dbReference>
<evidence type="ECO:0000256" key="2">
    <source>
        <dbReference type="ARBA" id="ARBA00001911"/>
    </source>
</evidence>
<dbReference type="PANTHER" id="PTHR43000">
    <property type="entry name" value="DTDP-D-GLUCOSE 4,6-DEHYDRATASE-RELATED"/>
    <property type="match status" value="1"/>
</dbReference>
<comment type="caution">
    <text evidence="9">The sequence shown here is derived from an EMBL/GenBank/DDBJ whole genome shotgun (WGS) entry which is preliminary data.</text>
</comment>
<evidence type="ECO:0000256" key="1">
    <source>
        <dbReference type="ARBA" id="ARBA00001539"/>
    </source>
</evidence>
<dbReference type="Gene3D" id="3.90.25.10">
    <property type="entry name" value="UDP-galactose 4-epimerase, domain 1"/>
    <property type="match status" value="1"/>
</dbReference>
<name>A0A0G0L2R1_9BACT</name>
<dbReference type="NCBIfam" id="TIGR01181">
    <property type="entry name" value="dTDP_gluc_dehyt"/>
    <property type="match status" value="1"/>
</dbReference>
<dbReference type="AlphaFoldDB" id="A0A0G0L2R1"/>
<accession>A0A0G0L2R1</accession>
<keyword evidence="6 7" id="KW-0456">Lyase</keyword>
<dbReference type="Gene3D" id="3.40.50.720">
    <property type="entry name" value="NAD(P)-binding Rossmann-like Domain"/>
    <property type="match status" value="1"/>
</dbReference>
<dbReference type="GO" id="GO:0008460">
    <property type="term" value="F:dTDP-glucose 4,6-dehydratase activity"/>
    <property type="evidence" value="ECO:0007669"/>
    <property type="project" value="UniProtKB-EC"/>
</dbReference>
<dbReference type="GO" id="GO:0009225">
    <property type="term" value="P:nucleotide-sugar metabolic process"/>
    <property type="evidence" value="ECO:0007669"/>
    <property type="project" value="InterPro"/>
</dbReference>
<dbReference type="PATRIC" id="fig|1618570.3.peg.123"/>
<keyword evidence="5" id="KW-0520">NAD</keyword>
<evidence type="ECO:0000256" key="6">
    <source>
        <dbReference type="ARBA" id="ARBA00023239"/>
    </source>
</evidence>
<dbReference type="SUPFAM" id="SSF51735">
    <property type="entry name" value="NAD(P)-binding Rossmann-fold domains"/>
    <property type="match status" value="1"/>
</dbReference>
<dbReference type="Pfam" id="PF16363">
    <property type="entry name" value="GDP_Man_Dehyd"/>
    <property type="match status" value="1"/>
</dbReference>
<dbReference type="InterPro" id="IPR036291">
    <property type="entry name" value="NAD(P)-bd_dom_sf"/>
</dbReference>
<gene>
    <name evidence="9" type="ORF">UT08_C0001G0124</name>
</gene>
<dbReference type="STRING" id="1618570.UT08_C0001G0124"/>
<feature type="domain" description="NAD(P)-binding" evidence="8">
    <location>
        <begin position="4"/>
        <end position="306"/>
    </location>
</feature>
<comment type="similarity">
    <text evidence="3 7">Belongs to the NAD(P)-dependent epimerase/dehydratase family. dTDP-glucose dehydratase subfamily.</text>
</comment>
<dbReference type="EMBL" id="LBVL01000001">
    <property type="protein sequence ID" value="KKQ86258.1"/>
    <property type="molecule type" value="Genomic_DNA"/>
</dbReference>
<evidence type="ECO:0000256" key="3">
    <source>
        <dbReference type="ARBA" id="ARBA00008178"/>
    </source>
</evidence>
<dbReference type="Proteomes" id="UP000034081">
    <property type="component" value="Unassembled WGS sequence"/>
</dbReference>
<comment type="catalytic activity">
    <reaction evidence="1 7">
        <text>dTDP-alpha-D-glucose = dTDP-4-dehydro-6-deoxy-alpha-D-glucose + H2O</text>
        <dbReference type="Rhea" id="RHEA:17221"/>
        <dbReference type="ChEBI" id="CHEBI:15377"/>
        <dbReference type="ChEBI" id="CHEBI:57477"/>
        <dbReference type="ChEBI" id="CHEBI:57649"/>
        <dbReference type="EC" id="4.2.1.46"/>
    </reaction>
</comment>
<organism evidence="9 10">
    <name type="scientific">Candidatus Woesebacteria bacterium GW2011_GWB1_38_8</name>
    <dbReference type="NCBI Taxonomy" id="1618570"/>
    <lineage>
        <taxon>Bacteria</taxon>
        <taxon>Candidatus Woeseibacteriota</taxon>
    </lineage>
</organism>
<dbReference type="EC" id="4.2.1.46" evidence="4 7"/>
<evidence type="ECO:0000256" key="4">
    <source>
        <dbReference type="ARBA" id="ARBA00011990"/>
    </source>
</evidence>